<sequence>MDYTMIFDIKVLLVVIAALGCFVLGLLLVLLNKSKKHREELIEIETEAISDLDKVEQEYKQKDNERDEKIKEEYEAKISEFKTYVHNIEEISKNSTDIQIHTLLTDLKEKLVREGVIKPLEMMVLSNVFLPMKTEKSEMTPNKINHIVLMRTGIYIIDNNEFYGNILHGLTRGKAKEFSFLFDHLSTTEEKEAEKTIIFENNNVDQTGMNVYSVKNPVSNLLGGVDYFKQLLRGQINDSAVTPILYFNHHDNSLINFSEMKAPYVFDDQAVLSKFFVRQLEKANTVYTEGELEKIKSTIENLNPTQSLSFNTNTLDRTKLQA</sequence>
<reference evidence="3 4" key="1">
    <citation type="submission" date="2017-04" db="EMBL/GenBank/DDBJ databases">
        <title>The whole genome sequencing and assembly of Halobacillus mangrovi strain.</title>
        <authorList>
            <person name="Lee S.-J."/>
            <person name="Park M.-K."/>
            <person name="Kim J.-Y."/>
            <person name="Lee Y.-J."/>
            <person name="Yi H."/>
            <person name="Bahn Y.-S."/>
            <person name="Kim J.F."/>
            <person name="Lee D.-W."/>
        </authorList>
    </citation>
    <scope>NUCLEOTIDE SEQUENCE [LARGE SCALE GENOMIC DNA]</scope>
    <source>
        <strain evidence="3 4">KTB 131</strain>
    </source>
</reference>
<evidence type="ECO:0008006" key="5">
    <source>
        <dbReference type="Google" id="ProtNLM"/>
    </source>
</evidence>
<protein>
    <recommendedName>
        <fullName evidence="5">NERD domain-containing protein</fullName>
    </recommendedName>
</protein>
<feature type="transmembrane region" description="Helical" evidence="2">
    <location>
        <begin position="12"/>
        <end position="31"/>
    </location>
</feature>
<organism evidence="3 4">
    <name type="scientific">Halobacillus mangrovi</name>
    <dbReference type="NCBI Taxonomy" id="402384"/>
    <lineage>
        <taxon>Bacteria</taxon>
        <taxon>Bacillati</taxon>
        <taxon>Bacillota</taxon>
        <taxon>Bacilli</taxon>
        <taxon>Bacillales</taxon>
        <taxon>Bacillaceae</taxon>
        <taxon>Halobacillus</taxon>
    </lineage>
</organism>
<keyword evidence="4" id="KW-1185">Reference proteome</keyword>
<evidence type="ECO:0000256" key="2">
    <source>
        <dbReference type="SAM" id="Phobius"/>
    </source>
</evidence>
<dbReference type="EMBL" id="CP020772">
    <property type="protein sequence ID" value="ARI77989.1"/>
    <property type="molecule type" value="Genomic_DNA"/>
</dbReference>
<dbReference type="AlphaFoldDB" id="A0A1W5ZXJ3"/>
<dbReference type="KEGG" id="hmn:HM131_14520"/>
<keyword evidence="2" id="KW-0472">Membrane</keyword>
<keyword evidence="2" id="KW-1133">Transmembrane helix</keyword>
<dbReference type="STRING" id="402384.HM131_14520"/>
<feature type="coiled-coil region" evidence="1">
    <location>
        <begin position="45"/>
        <end position="72"/>
    </location>
</feature>
<evidence type="ECO:0000313" key="4">
    <source>
        <dbReference type="Proteomes" id="UP000192527"/>
    </source>
</evidence>
<evidence type="ECO:0000313" key="3">
    <source>
        <dbReference type="EMBL" id="ARI77989.1"/>
    </source>
</evidence>
<dbReference type="RefSeq" id="WP_085030450.1">
    <property type="nucleotide sequence ID" value="NZ_CP020772.1"/>
</dbReference>
<evidence type="ECO:0000256" key="1">
    <source>
        <dbReference type="SAM" id="Coils"/>
    </source>
</evidence>
<name>A0A1W5ZXJ3_9BACI</name>
<dbReference type="OrthoDB" id="2416822at2"/>
<keyword evidence="2" id="KW-0812">Transmembrane</keyword>
<dbReference type="Proteomes" id="UP000192527">
    <property type="component" value="Chromosome"/>
</dbReference>
<proteinExistence type="predicted"/>
<gene>
    <name evidence="3" type="ORF">HM131_14520</name>
</gene>
<keyword evidence="1" id="KW-0175">Coiled coil</keyword>
<accession>A0A1W5ZXJ3</accession>